<evidence type="ECO:0000256" key="5">
    <source>
        <dbReference type="ARBA" id="ARBA00023136"/>
    </source>
</evidence>
<evidence type="ECO:0000256" key="2">
    <source>
        <dbReference type="ARBA" id="ARBA00022448"/>
    </source>
</evidence>
<sequence>MARVVARPPSFRSSEVSSVMPNSLASAQSDTGRGLEILARMDRLPIVRSHIVWITLIAINMMIEYYDNGLNIPLATELPRDPQTRVAPETVGNVLSIFYAGMIVGAIVGGRLADRYGRRPVLVWGTVLYSCASLMTAALPHYEYLLVSRFITGIGVQAVTSVLVTYMAELFPSAKRGRFVAVSTISFTITAPFLAALSVFILPANAPGAWRILALVGAAGLLVVPAIRLLMPESPRWLIANGRTDEAERLVERLEAEALASGRPLAPFDVAGEAREAKMTLRRLMSDKGLLKIVAVVGFGWFGATLGLYLHHNFIVTVLYSMYLAEGRDKAAALDSSYLSYLIWSSVYVVTPVLTYFLISRFERKTVILLGSVTGAVAILATAYGGIPLYNVGATVGFVLSGVVFSAYYAYIPEVVPTEARGFGSGVIFGVGRLGAMVTGILYTALYYPAPKGVFGWDREGVFTVAAAAYIVSALVVVAFGPKTANRSLEQVEAERGRG</sequence>
<dbReference type="AlphaFoldDB" id="A0A5C5S6F7"/>
<keyword evidence="4 6" id="KW-1133">Transmembrane helix</keyword>
<feature type="transmembrane region" description="Helical" evidence="6">
    <location>
        <begin position="289"/>
        <end position="310"/>
    </location>
</feature>
<gene>
    <name evidence="8" type="ORF">FK530_00700</name>
</gene>
<dbReference type="Gene3D" id="1.20.1250.20">
    <property type="entry name" value="MFS general substrate transporter like domains"/>
    <property type="match status" value="1"/>
</dbReference>
<dbReference type="EMBL" id="VIGX01000001">
    <property type="protein sequence ID" value="TWS30430.1"/>
    <property type="molecule type" value="Genomic_DNA"/>
</dbReference>
<reference evidence="8 9" key="1">
    <citation type="submission" date="2019-06" db="EMBL/GenBank/DDBJ databases">
        <title>Tsukamurella conjunctivitidis sp. nov., Tsukamurella assacharolytica sp. nov. and Tsukamurella sputae sp. nov. isolated from patients with conjunctivitis, bacteraemia (lymphoma) and respiratory infection (sputum) in Hong Kong.</title>
        <authorList>
            <person name="Teng J.L.L."/>
            <person name="Lee H.H."/>
            <person name="Fong J.Y.H."/>
            <person name="Fok K.M.N."/>
            <person name="Lau S.K.P."/>
            <person name="Woo P.C.Y."/>
        </authorList>
    </citation>
    <scope>NUCLEOTIDE SEQUENCE [LARGE SCALE GENOMIC DNA]</scope>
    <source>
        <strain evidence="8 9">HKU72</strain>
    </source>
</reference>
<dbReference type="Pfam" id="PF00083">
    <property type="entry name" value="Sugar_tr"/>
    <property type="match status" value="1"/>
</dbReference>
<feature type="transmembrane region" description="Helical" evidence="6">
    <location>
        <begin position="121"/>
        <end position="140"/>
    </location>
</feature>
<evidence type="ECO:0000256" key="6">
    <source>
        <dbReference type="SAM" id="Phobius"/>
    </source>
</evidence>
<dbReference type="InterPro" id="IPR020846">
    <property type="entry name" value="MFS_dom"/>
</dbReference>
<name>A0A5C5S6F7_9ACTN</name>
<feature type="transmembrane region" description="Helical" evidence="6">
    <location>
        <begin position="86"/>
        <end position="109"/>
    </location>
</feature>
<dbReference type="GO" id="GO:0005886">
    <property type="term" value="C:plasma membrane"/>
    <property type="evidence" value="ECO:0007669"/>
    <property type="project" value="UniProtKB-SubCell"/>
</dbReference>
<keyword evidence="2" id="KW-0813">Transport</keyword>
<evidence type="ECO:0000313" key="8">
    <source>
        <dbReference type="EMBL" id="TWS30430.1"/>
    </source>
</evidence>
<dbReference type="Proteomes" id="UP000319375">
    <property type="component" value="Unassembled WGS sequence"/>
</dbReference>
<keyword evidence="5 6" id="KW-0472">Membrane</keyword>
<evidence type="ECO:0000256" key="3">
    <source>
        <dbReference type="ARBA" id="ARBA00022692"/>
    </source>
</evidence>
<evidence type="ECO:0000259" key="7">
    <source>
        <dbReference type="PROSITE" id="PS50850"/>
    </source>
</evidence>
<feature type="transmembrane region" description="Helical" evidence="6">
    <location>
        <begin position="146"/>
        <end position="167"/>
    </location>
</feature>
<feature type="transmembrane region" description="Helical" evidence="6">
    <location>
        <begin position="50"/>
        <end position="66"/>
    </location>
</feature>
<feature type="transmembrane region" description="Helical" evidence="6">
    <location>
        <begin position="338"/>
        <end position="359"/>
    </location>
</feature>
<dbReference type="PROSITE" id="PS00216">
    <property type="entry name" value="SUGAR_TRANSPORT_1"/>
    <property type="match status" value="1"/>
</dbReference>
<feature type="transmembrane region" description="Helical" evidence="6">
    <location>
        <begin position="179"/>
        <end position="202"/>
    </location>
</feature>
<dbReference type="PANTHER" id="PTHR23511">
    <property type="entry name" value="SYNAPTIC VESICLE GLYCOPROTEIN 2"/>
    <property type="match status" value="1"/>
</dbReference>
<dbReference type="GO" id="GO:0022857">
    <property type="term" value="F:transmembrane transporter activity"/>
    <property type="evidence" value="ECO:0007669"/>
    <property type="project" value="InterPro"/>
</dbReference>
<dbReference type="CDD" id="cd17316">
    <property type="entry name" value="MFS_SV2_like"/>
    <property type="match status" value="1"/>
</dbReference>
<organism evidence="8 9">
    <name type="scientific">Tsukamurella conjunctivitidis</name>
    <dbReference type="NCBI Taxonomy" id="2592068"/>
    <lineage>
        <taxon>Bacteria</taxon>
        <taxon>Bacillati</taxon>
        <taxon>Actinomycetota</taxon>
        <taxon>Actinomycetes</taxon>
        <taxon>Mycobacteriales</taxon>
        <taxon>Tsukamurellaceae</taxon>
        <taxon>Tsukamurella</taxon>
    </lineage>
</organism>
<feature type="transmembrane region" description="Helical" evidence="6">
    <location>
        <begin position="208"/>
        <end position="231"/>
    </location>
</feature>
<evidence type="ECO:0000313" key="9">
    <source>
        <dbReference type="Proteomes" id="UP000319375"/>
    </source>
</evidence>
<dbReference type="InterPro" id="IPR005829">
    <property type="entry name" value="Sugar_transporter_CS"/>
</dbReference>
<dbReference type="InterPro" id="IPR036259">
    <property type="entry name" value="MFS_trans_sf"/>
</dbReference>
<feature type="transmembrane region" description="Helical" evidence="6">
    <location>
        <begin position="393"/>
        <end position="411"/>
    </location>
</feature>
<dbReference type="InterPro" id="IPR005828">
    <property type="entry name" value="MFS_sugar_transport-like"/>
</dbReference>
<feature type="domain" description="Major facilitator superfamily (MFS) profile" evidence="7">
    <location>
        <begin position="53"/>
        <end position="485"/>
    </location>
</feature>
<keyword evidence="9" id="KW-1185">Reference proteome</keyword>
<dbReference type="SUPFAM" id="SSF103473">
    <property type="entry name" value="MFS general substrate transporter"/>
    <property type="match status" value="1"/>
</dbReference>
<accession>A0A5C5S6F7</accession>
<feature type="transmembrane region" description="Helical" evidence="6">
    <location>
        <begin position="423"/>
        <end position="450"/>
    </location>
</feature>
<comment type="caution">
    <text evidence="8">The sequence shown here is derived from an EMBL/GenBank/DDBJ whole genome shotgun (WGS) entry which is preliminary data.</text>
</comment>
<evidence type="ECO:0000256" key="4">
    <source>
        <dbReference type="ARBA" id="ARBA00022989"/>
    </source>
</evidence>
<evidence type="ECO:0000256" key="1">
    <source>
        <dbReference type="ARBA" id="ARBA00004651"/>
    </source>
</evidence>
<protein>
    <submittedName>
        <fullName evidence="8">MFS transporter</fullName>
    </submittedName>
</protein>
<feature type="transmembrane region" description="Helical" evidence="6">
    <location>
        <begin position="366"/>
        <end position="387"/>
    </location>
</feature>
<proteinExistence type="predicted"/>
<dbReference type="PROSITE" id="PS50850">
    <property type="entry name" value="MFS"/>
    <property type="match status" value="1"/>
</dbReference>
<keyword evidence="3 6" id="KW-0812">Transmembrane</keyword>
<comment type="subcellular location">
    <subcellularLocation>
        <location evidence="1">Cell membrane</location>
        <topology evidence="1">Multi-pass membrane protein</topology>
    </subcellularLocation>
</comment>
<feature type="transmembrane region" description="Helical" evidence="6">
    <location>
        <begin position="462"/>
        <end position="481"/>
    </location>
</feature>